<proteinExistence type="predicted"/>
<keyword evidence="2" id="KW-1185">Reference proteome</keyword>
<gene>
    <name evidence="1" type="ORF">E4K67_07990</name>
</gene>
<organism evidence="1 2">
    <name type="scientific">Desulfosporosinus fructosivorans</name>
    <dbReference type="NCBI Taxonomy" id="2018669"/>
    <lineage>
        <taxon>Bacteria</taxon>
        <taxon>Bacillati</taxon>
        <taxon>Bacillota</taxon>
        <taxon>Clostridia</taxon>
        <taxon>Eubacteriales</taxon>
        <taxon>Desulfitobacteriaceae</taxon>
        <taxon>Desulfosporosinus</taxon>
    </lineage>
</organism>
<evidence type="ECO:0000313" key="2">
    <source>
        <dbReference type="Proteomes" id="UP000298460"/>
    </source>
</evidence>
<protein>
    <submittedName>
        <fullName evidence="1">Uncharacterized protein</fullName>
    </submittedName>
</protein>
<dbReference type="OrthoDB" id="29496at2"/>
<reference evidence="1 2" key="1">
    <citation type="submission" date="2019-03" db="EMBL/GenBank/DDBJ databases">
        <title>Draft Genome Sequence of Desulfosporosinus fructosivorans Strain 63.6F, Isolated from Marine Sediment in the Baltic Sea.</title>
        <authorList>
            <person name="Hausmann B."/>
            <person name="Vandieken V."/>
            <person name="Pjevac P."/>
            <person name="Schreck K."/>
            <person name="Herbold C.W."/>
            <person name="Loy A."/>
        </authorList>
    </citation>
    <scope>NUCLEOTIDE SEQUENCE [LARGE SCALE GENOMIC DNA]</scope>
    <source>
        <strain evidence="1 2">63.6F</strain>
    </source>
</reference>
<sequence length="66" mass="7507">MILAGDPIPNAATITVARKSDKSQLEFLIVEDEDALNVFDRGYREATRIDRLNRLTNISPNNCQRF</sequence>
<comment type="caution">
    <text evidence="1">The sequence shown here is derived from an EMBL/GenBank/DDBJ whole genome shotgun (WGS) entry which is preliminary data.</text>
</comment>
<accession>A0A4Z0R865</accession>
<dbReference type="EMBL" id="SPQQ01000002">
    <property type="protein sequence ID" value="TGE39361.1"/>
    <property type="molecule type" value="Genomic_DNA"/>
</dbReference>
<name>A0A4Z0R865_9FIRM</name>
<dbReference type="Proteomes" id="UP000298460">
    <property type="component" value="Unassembled WGS sequence"/>
</dbReference>
<evidence type="ECO:0000313" key="1">
    <source>
        <dbReference type="EMBL" id="TGE39361.1"/>
    </source>
</evidence>
<dbReference type="RefSeq" id="WP_135545856.1">
    <property type="nucleotide sequence ID" value="NZ_SPQQ01000002.1"/>
</dbReference>
<dbReference type="AlphaFoldDB" id="A0A4Z0R865"/>